<dbReference type="InterPro" id="IPR036388">
    <property type="entry name" value="WH-like_DNA-bd_sf"/>
</dbReference>
<dbReference type="Pfam" id="PF03466">
    <property type="entry name" value="LysR_substrate"/>
    <property type="match status" value="1"/>
</dbReference>
<keyword evidence="2" id="KW-0805">Transcription regulation</keyword>
<gene>
    <name evidence="6" type="ORF">ACFPN2_01735</name>
</gene>
<proteinExistence type="inferred from homology"/>
<keyword evidence="7" id="KW-1185">Reference proteome</keyword>
<dbReference type="Pfam" id="PF00126">
    <property type="entry name" value="HTH_1"/>
    <property type="match status" value="1"/>
</dbReference>
<dbReference type="Gene3D" id="1.10.10.10">
    <property type="entry name" value="Winged helix-like DNA-binding domain superfamily/Winged helix DNA-binding domain"/>
    <property type="match status" value="1"/>
</dbReference>
<reference evidence="7" key="1">
    <citation type="journal article" date="2019" name="Int. J. Syst. Evol. Microbiol.">
        <title>The Global Catalogue of Microorganisms (GCM) 10K type strain sequencing project: providing services to taxonomists for standard genome sequencing and annotation.</title>
        <authorList>
            <consortium name="The Broad Institute Genomics Platform"/>
            <consortium name="The Broad Institute Genome Sequencing Center for Infectious Disease"/>
            <person name="Wu L."/>
            <person name="Ma J."/>
        </authorList>
    </citation>
    <scope>NUCLEOTIDE SEQUENCE [LARGE SCALE GENOMIC DNA]</scope>
    <source>
        <strain evidence="7">CGMCC 1.10759</strain>
    </source>
</reference>
<evidence type="ECO:0000313" key="7">
    <source>
        <dbReference type="Proteomes" id="UP001595904"/>
    </source>
</evidence>
<dbReference type="RefSeq" id="WP_380594351.1">
    <property type="nucleotide sequence ID" value="NZ_JBHSDU010000001.1"/>
</dbReference>
<comment type="similarity">
    <text evidence="1">Belongs to the LysR transcriptional regulatory family.</text>
</comment>
<dbReference type="InterPro" id="IPR036390">
    <property type="entry name" value="WH_DNA-bd_sf"/>
</dbReference>
<evidence type="ECO:0000313" key="6">
    <source>
        <dbReference type="EMBL" id="MFC4307789.1"/>
    </source>
</evidence>
<dbReference type="PANTHER" id="PTHR30579:SF7">
    <property type="entry name" value="HTH-TYPE TRANSCRIPTIONAL REGULATOR LRHA-RELATED"/>
    <property type="match status" value="1"/>
</dbReference>
<dbReference type="Gene3D" id="3.40.190.10">
    <property type="entry name" value="Periplasmic binding protein-like II"/>
    <property type="match status" value="2"/>
</dbReference>
<name>A0ABV8SJI3_9GAMM</name>
<dbReference type="PANTHER" id="PTHR30579">
    <property type="entry name" value="TRANSCRIPTIONAL REGULATOR"/>
    <property type="match status" value="1"/>
</dbReference>
<comment type="caution">
    <text evidence="6">The sequence shown here is derived from an EMBL/GenBank/DDBJ whole genome shotgun (WGS) entry which is preliminary data.</text>
</comment>
<dbReference type="Proteomes" id="UP001595904">
    <property type="component" value="Unassembled WGS sequence"/>
</dbReference>
<evidence type="ECO:0000256" key="3">
    <source>
        <dbReference type="ARBA" id="ARBA00023125"/>
    </source>
</evidence>
<dbReference type="InterPro" id="IPR050176">
    <property type="entry name" value="LTTR"/>
</dbReference>
<dbReference type="SUPFAM" id="SSF53850">
    <property type="entry name" value="Periplasmic binding protein-like II"/>
    <property type="match status" value="1"/>
</dbReference>
<evidence type="ECO:0000259" key="5">
    <source>
        <dbReference type="PROSITE" id="PS50931"/>
    </source>
</evidence>
<protein>
    <submittedName>
        <fullName evidence="6">LysR substrate-binding domain-containing protein</fullName>
    </submittedName>
</protein>
<dbReference type="SUPFAM" id="SSF46785">
    <property type="entry name" value="Winged helix' DNA-binding domain"/>
    <property type="match status" value="1"/>
</dbReference>
<sequence length="300" mass="32857">MKVNLDLDLLRTLVAFADSGSFKGAAQLVFRSPPAVSMQMRRLEELVGHPLFARRGRDTVFTDKGEQLAQQARQILTLHDKLVTTWRGSDAGGRVVLGLPDDYAALLLPDIFAELAKSWPGANVEVIVNTTPVLIEQLDNGQLDLAILATQAPKRTDVVLRTEQVVWTSSPTHETHRQRPLPLAVFSDESPVYRATIAALRDSVRERGEALDFRISVKSKSWTVLVAAAKAGFAVTTMAKCVVPEGLRILTPDDGFPELGKIHIIMRGTPDTQSIATSHLAERILEAFRMHQPAAVSAAE</sequence>
<dbReference type="EMBL" id="JBHSDU010000001">
    <property type="protein sequence ID" value="MFC4307789.1"/>
    <property type="molecule type" value="Genomic_DNA"/>
</dbReference>
<dbReference type="PROSITE" id="PS50931">
    <property type="entry name" value="HTH_LYSR"/>
    <property type="match status" value="1"/>
</dbReference>
<evidence type="ECO:0000256" key="4">
    <source>
        <dbReference type="ARBA" id="ARBA00023163"/>
    </source>
</evidence>
<evidence type="ECO:0000256" key="2">
    <source>
        <dbReference type="ARBA" id="ARBA00023015"/>
    </source>
</evidence>
<evidence type="ECO:0000256" key="1">
    <source>
        <dbReference type="ARBA" id="ARBA00009437"/>
    </source>
</evidence>
<accession>A0ABV8SJI3</accession>
<feature type="domain" description="HTH lysR-type" evidence="5">
    <location>
        <begin position="5"/>
        <end position="62"/>
    </location>
</feature>
<keyword evidence="4" id="KW-0804">Transcription</keyword>
<organism evidence="6 7">
    <name type="scientific">Steroidobacter flavus</name>
    <dbReference type="NCBI Taxonomy" id="1842136"/>
    <lineage>
        <taxon>Bacteria</taxon>
        <taxon>Pseudomonadati</taxon>
        <taxon>Pseudomonadota</taxon>
        <taxon>Gammaproteobacteria</taxon>
        <taxon>Steroidobacterales</taxon>
        <taxon>Steroidobacteraceae</taxon>
        <taxon>Steroidobacter</taxon>
    </lineage>
</organism>
<keyword evidence="3" id="KW-0238">DNA-binding</keyword>
<dbReference type="InterPro" id="IPR000847">
    <property type="entry name" value="LysR_HTH_N"/>
</dbReference>
<dbReference type="InterPro" id="IPR005119">
    <property type="entry name" value="LysR_subst-bd"/>
</dbReference>